<dbReference type="EMBL" id="BMYX01000021">
    <property type="protein sequence ID" value="GGY25690.1"/>
    <property type="molecule type" value="Genomic_DNA"/>
</dbReference>
<evidence type="ECO:0000256" key="2">
    <source>
        <dbReference type="ARBA" id="ARBA00022692"/>
    </source>
</evidence>
<feature type="transmembrane region" description="Helical" evidence="5">
    <location>
        <begin position="231"/>
        <end position="258"/>
    </location>
</feature>
<evidence type="ECO:0000256" key="5">
    <source>
        <dbReference type="SAM" id="Phobius"/>
    </source>
</evidence>
<keyword evidence="4 5" id="KW-0472">Membrane</keyword>
<feature type="transmembrane region" description="Helical" evidence="5">
    <location>
        <begin position="39"/>
        <end position="56"/>
    </location>
</feature>
<feature type="transmembrane region" description="Helical" evidence="5">
    <location>
        <begin position="334"/>
        <end position="354"/>
    </location>
</feature>
<dbReference type="PANTHER" id="PTHR43021:SF2">
    <property type="entry name" value="CATION_H+ EXCHANGER DOMAIN-CONTAINING PROTEIN"/>
    <property type="match status" value="1"/>
</dbReference>
<feature type="domain" description="Cation/H+ exchanger transmembrane" evidence="6">
    <location>
        <begin position="21"/>
        <end position="380"/>
    </location>
</feature>
<evidence type="ECO:0000256" key="1">
    <source>
        <dbReference type="ARBA" id="ARBA00004141"/>
    </source>
</evidence>
<sequence length="402" mass="41901">MHLPWQILPLNPLAAFGVILALGVLGSHLATRTFGIPRVTGYLITGLFIGPAGLGVLGPDLIAQSDIFIQLGLGLALFEQGRRIDLAWLVREKALFLTSLLAGALLFGVALASLLAFGIAAAPAALIASLLTASSPALMLDVIDECRAEGQVSERMMAHTGLSNLLALCLFAVSLSWGHLSSAHETGYSIMLPGWLLAGSALLGLAIGFLASRLGGWLGARHPEPQSVLFYAVIALTLGLTSMLTMIPSLAMLVLGLAMRNFGRDAIVGAPGLVKQGNLFYVALFVSVGTHFSAAPFASDGALIVAVVLLRLAVLVATWALAARPNGLPWRKGAWLGAGLLPVPIWSFGLLNLASDALPADAARLGMIALGACCLTELLGPALTRLALARTGEARPLQHERE</sequence>
<dbReference type="Gene3D" id="1.20.1530.20">
    <property type="match status" value="1"/>
</dbReference>
<feature type="transmembrane region" description="Helical" evidence="5">
    <location>
        <begin position="100"/>
        <end position="131"/>
    </location>
</feature>
<evidence type="ECO:0000256" key="3">
    <source>
        <dbReference type="ARBA" id="ARBA00022989"/>
    </source>
</evidence>
<dbReference type="InterPro" id="IPR006153">
    <property type="entry name" value="Cation/H_exchanger_TM"/>
</dbReference>
<dbReference type="Proteomes" id="UP000645257">
    <property type="component" value="Unassembled WGS sequence"/>
</dbReference>
<reference evidence="7" key="2">
    <citation type="submission" date="2020-09" db="EMBL/GenBank/DDBJ databases">
        <authorList>
            <person name="Sun Q."/>
            <person name="Kim S."/>
        </authorList>
    </citation>
    <scope>NUCLEOTIDE SEQUENCE</scope>
    <source>
        <strain evidence="7">KCTC 32182</strain>
    </source>
</reference>
<evidence type="ECO:0000256" key="4">
    <source>
        <dbReference type="ARBA" id="ARBA00023136"/>
    </source>
</evidence>
<organism evidence="7 8">
    <name type="scientific">Paludibacterium paludis</name>
    <dbReference type="NCBI Taxonomy" id="1225769"/>
    <lineage>
        <taxon>Bacteria</taxon>
        <taxon>Pseudomonadati</taxon>
        <taxon>Pseudomonadota</taxon>
        <taxon>Betaproteobacteria</taxon>
        <taxon>Neisseriales</taxon>
        <taxon>Chromobacteriaceae</taxon>
        <taxon>Paludibacterium</taxon>
    </lineage>
</organism>
<dbReference type="RefSeq" id="WP_189536107.1">
    <property type="nucleotide sequence ID" value="NZ_BMYX01000021.1"/>
</dbReference>
<evidence type="ECO:0000313" key="7">
    <source>
        <dbReference type="EMBL" id="GGY25690.1"/>
    </source>
</evidence>
<comment type="caution">
    <text evidence="7">The sequence shown here is derived from an EMBL/GenBank/DDBJ whole genome shotgun (WGS) entry which is preliminary data.</text>
</comment>
<evidence type="ECO:0000259" key="6">
    <source>
        <dbReference type="Pfam" id="PF00999"/>
    </source>
</evidence>
<dbReference type="GO" id="GO:0016020">
    <property type="term" value="C:membrane"/>
    <property type="evidence" value="ECO:0007669"/>
    <property type="project" value="UniProtKB-SubCell"/>
</dbReference>
<dbReference type="InterPro" id="IPR038770">
    <property type="entry name" value="Na+/solute_symporter_sf"/>
</dbReference>
<feature type="transmembrane region" description="Helical" evidence="5">
    <location>
        <begin position="303"/>
        <end position="322"/>
    </location>
</feature>
<feature type="transmembrane region" description="Helical" evidence="5">
    <location>
        <begin position="192"/>
        <end position="211"/>
    </location>
</feature>
<keyword evidence="8" id="KW-1185">Reference proteome</keyword>
<dbReference type="GO" id="GO:1902600">
    <property type="term" value="P:proton transmembrane transport"/>
    <property type="evidence" value="ECO:0007669"/>
    <property type="project" value="InterPro"/>
</dbReference>
<name>A0A918P620_9NEIS</name>
<keyword evidence="3 5" id="KW-1133">Transmembrane helix</keyword>
<dbReference type="Pfam" id="PF00999">
    <property type="entry name" value="Na_H_Exchanger"/>
    <property type="match status" value="1"/>
</dbReference>
<feature type="transmembrane region" description="Helical" evidence="5">
    <location>
        <begin position="162"/>
        <end position="180"/>
    </location>
</feature>
<feature type="transmembrane region" description="Helical" evidence="5">
    <location>
        <begin position="62"/>
        <end position="79"/>
    </location>
</feature>
<reference evidence="7" key="1">
    <citation type="journal article" date="2014" name="Int. J. Syst. Evol. Microbiol.">
        <title>Complete genome sequence of Corynebacterium casei LMG S-19264T (=DSM 44701T), isolated from a smear-ripened cheese.</title>
        <authorList>
            <consortium name="US DOE Joint Genome Institute (JGI-PGF)"/>
            <person name="Walter F."/>
            <person name="Albersmeier A."/>
            <person name="Kalinowski J."/>
            <person name="Ruckert C."/>
        </authorList>
    </citation>
    <scope>NUCLEOTIDE SEQUENCE</scope>
    <source>
        <strain evidence="7">KCTC 32182</strain>
    </source>
</reference>
<comment type="subcellular location">
    <subcellularLocation>
        <location evidence="1">Membrane</location>
        <topology evidence="1">Multi-pass membrane protein</topology>
    </subcellularLocation>
</comment>
<proteinExistence type="predicted"/>
<dbReference type="PANTHER" id="PTHR43021">
    <property type="entry name" value="NA(+)/H(+) ANTIPORTER-RELATED"/>
    <property type="match status" value="1"/>
</dbReference>
<accession>A0A918P620</accession>
<gene>
    <name evidence="7" type="ORF">GCM10011289_31660</name>
</gene>
<protein>
    <recommendedName>
        <fullName evidence="6">Cation/H+ exchanger transmembrane domain-containing protein</fullName>
    </recommendedName>
</protein>
<evidence type="ECO:0000313" key="8">
    <source>
        <dbReference type="Proteomes" id="UP000645257"/>
    </source>
</evidence>
<feature type="transmembrane region" description="Helical" evidence="5">
    <location>
        <begin position="6"/>
        <end position="27"/>
    </location>
</feature>
<dbReference type="GO" id="GO:0015297">
    <property type="term" value="F:antiporter activity"/>
    <property type="evidence" value="ECO:0007669"/>
    <property type="project" value="InterPro"/>
</dbReference>
<keyword evidence="2 5" id="KW-0812">Transmembrane</keyword>
<dbReference type="AlphaFoldDB" id="A0A918P620"/>